<name>A0A1R1LPN7_9MICC</name>
<dbReference type="GO" id="GO:0005524">
    <property type="term" value="F:ATP binding"/>
    <property type="evidence" value="ECO:0007669"/>
    <property type="project" value="UniProtKB-KW"/>
</dbReference>
<evidence type="ECO:0000256" key="3">
    <source>
        <dbReference type="ARBA" id="ARBA00022527"/>
    </source>
</evidence>
<dbReference type="InterPro" id="IPR051272">
    <property type="entry name" value="RIO-type_Ser/Thr_kinase"/>
</dbReference>
<feature type="domain" description="RIO kinase" evidence="12">
    <location>
        <begin position="60"/>
        <end position="301"/>
    </location>
</feature>
<keyword evidence="5" id="KW-0479">Metal-binding</keyword>
<dbReference type="Gene3D" id="3.30.200.20">
    <property type="entry name" value="Phosphorylase Kinase, domain 1"/>
    <property type="match status" value="1"/>
</dbReference>
<protein>
    <recommendedName>
        <fullName evidence="2">non-specific serine/threonine protein kinase</fullName>
        <ecNumber evidence="2">2.7.11.1</ecNumber>
    </recommendedName>
</protein>
<keyword evidence="8" id="KW-0067">ATP-binding</keyword>
<dbReference type="EMBL" id="MRDE01000004">
    <property type="protein sequence ID" value="OMH29541.1"/>
    <property type="molecule type" value="Genomic_DNA"/>
</dbReference>
<keyword evidence="4" id="KW-0808">Transferase</keyword>
<dbReference type="AlphaFoldDB" id="A0A1R1LPN7"/>
<dbReference type="STRING" id="554083.BKD30_00335"/>
<keyword evidence="7" id="KW-0418">Kinase</keyword>
<dbReference type="GO" id="GO:0046872">
    <property type="term" value="F:metal ion binding"/>
    <property type="evidence" value="ECO:0007669"/>
    <property type="project" value="UniProtKB-KW"/>
</dbReference>
<keyword evidence="9" id="KW-0460">Magnesium</keyword>
<dbReference type="SUPFAM" id="SSF56112">
    <property type="entry name" value="Protein kinase-like (PK-like)"/>
    <property type="match status" value="1"/>
</dbReference>
<keyword evidence="14" id="KW-1185">Reference proteome</keyword>
<gene>
    <name evidence="13" type="ORF">BKD30_00335</name>
</gene>
<evidence type="ECO:0000313" key="14">
    <source>
        <dbReference type="Proteomes" id="UP000187085"/>
    </source>
</evidence>
<comment type="catalytic activity">
    <reaction evidence="10">
        <text>L-threonyl-[protein] + ATP = O-phospho-L-threonyl-[protein] + ADP + H(+)</text>
        <dbReference type="Rhea" id="RHEA:46608"/>
        <dbReference type="Rhea" id="RHEA-COMP:11060"/>
        <dbReference type="Rhea" id="RHEA-COMP:11605"/>
        <dbReference type="ChEBI" id="CHEBI:15378"/>
        <dbReference type="ChEBI" id="CHEBI:30013"/>
        <dbReference type="ChEBI" id="CHEBI:30616"/>
        <dbReference type="ChEBI" id="CHEBI:61977"/>
        <dbReference type="ChEBI" id="CHEBI:456216"/>
        <dbReference type="EC" id="2.7.11.1"/>
    </reaction>
</comment>
<evidence type="ECO:0000256" key="5">
    <source>
        <dbReference type="ARBA" id="ARBA00022723"/>
    </source>
</evidence>
<proteinExistence type="inferred from homology"/>
<dbReference type="InterPro" id="IPR000687">
    <property type="entry name" value="RIO_kinase"/>
</dbReference>
<keyword evidence="6" id="KW-0547">Nucleotide-binding</keyword>
<evidence type="ECO:0000256" key="6">
    <source>
        <dbReference type="ARBA" id="ARBA00022741"/>
    </source>
</evidence>
<evidence type="ECO:0000256" key="8">
    <source>
        <dbReference type="ARBA" id="ARBA00022840"/>
    </source>
</evidence>
<evidence type="ECO:0000256" key="11">
    <source>
        <dbReference type="ARBA" id="ARBA00048679"/>
    </source>
</evidence>
<dbReference type="RefSeq" id="WP_076700445.1">
    <property type="nucleotide sequence ID" value="NZ_MRDE01000004.1"/>
</dbReference>
<evidence type="ECO:0000256" key="4">
    <source>
        <dbReference type="ARBA" id="ARBA00022679"/>
    </source>
</evidence>
<reference evidence="13 14" key="1">
    <citation type="submission" date="2016-12" db="EMBL/GenBank/DDBJ databases">
        <title>Draft genome of Tersicoccus phoenicis 1P05MA.</title>
        <authorList>
            <person name="Nakajima Y."/>
            <person name="Yoshizawa S."/>
            <person name="Nakamura K."/>
            <person name="Ogura Y."/>
            <person name="Hayashi T."/>
            <person name="Kogure K."/>
        </authorList>
    </citation>
    <scope>NUCLEOTIDE SEQUENCE [LARGE SCALE GENOMIC DNA]</scope>
    <source>
        <strain evidence="13 14">1p05MA</strain>
    </source>
</reference>
<evidence type="ECO:0000256" key="9">
    <source>
        <dbReference type="ARBA" id="ARBA00022842"/>
    </source>
</evidence>
<evidence type="ECO:0000256" key="1">
    <source>
        <dbReference type="ARBA" id="ARBA00009196"/>
    </source>
</evidence>
<dbReference type="Pfam" id="PF01163">
    <property type="entry name" value="RIO1"/>
    <property type="match status" value="1"/>
</dbReference>
<comment type="similarity">
    <text evidence="1">Belongs to the protein kinase superfamily. RIO-type Ser/Thr kinase family.</text>
</comment>
<comment type="caution">
    <text evidence="13">The sequence shown here is derived from an EMBL/GenBank/DDBJ whole genome shotgun (WGS) entry which is preliminary data.</text>
</comment>
<dbReference type="SMART" id="SM00090">
    <property type="entry name" value="RIO"/>
    <property type="match status" value="1"/>
</dbReference>
<evidence type="ECO:0000256" key="7">
    <source>
        <dbReference type="ARBA" id="ARBA00022777"/>
    </source>
</evidence>
<evidence type="ECO:0000313" key="13">
    <source>
        <dbReference type="EMBL" id="OMH29541.1"/>
    </source>
</evidence>
<dbReference type="OrthoDB" id="9795258at2"/>
<dbReference type="InterPro" id="IPR018934">
    <property type="entry name" value="RIO_dom"/>
</dbReference>
<dbReference type="EC" id="2.7.11.1" evidence="2"/>
<evidence type="ECO:0000256" key="2">
    <source>
        <dbReference type="ARBA" id="ARBA00012513"/>
    </source>
</evidence>
<accession>A0A1R1LPN7</accession>
<dbReference type="GO" id="GO:0004674">
    <property type="term" value="F:protein serine/threonine kinase activity"/>
    <property type="evidence" value="ECO:0007669"/>
    <property type="project" value="UniProtKB-KW"/>
</dbReference>
<evidence type="ECO:0000259" key="12">
    <source>
        <dbReference type="SMART" id="SM00090"/>
    </source>
</evidence>
<dbReference type="PANTHER" id="PTHR45723">
    <property type="entry name" value="SERINE/THREONINE-PROTEIN KINASE RIO1"/>
    <property type="match status" value="1"/>
</dbReference>
<organism evidence="13 14">
    <name type="scientific">Tersicoccus phoenicis</name>
    <dbReference type="NCBI Taxonomy" id="554083"/>
    <lineage>
        <taxon>Bacteria</taxon>
        <taxon>Bacillati</taxon>
        <taxon>Actinomycetota</taxon>
        <taxon>Actinomycetes</taxon>
        <taxon>Micrococcales</taxon>
        <taxon>Micrococcaceae</taxon>
        <taxon>Tersicoccus</taxon>
    </lineage>
</organism>
<sequence length="303" mass="33123">MSWSSDPNAPSDLHHFAGLVLTFDHAGPSDSFDDAGAPTLLSGQRWSTFNDVERGCRGPDPRPDWVVEEAAAVDTELGVLKTGKEADVFLLERATTAASCLLAAKRYRSTEHRQFHRSTLYTEGRTTRRSRDARALESGSSFGRTVAATQWAGAEWAALRLLHGEGLPVPYPVQLDGTELLLEFIADPDDASGLTAAPRLHQAPVPDDDGVDILWDWWHQTGDVLLAFARLNLAHGDLSPYNVLAAGRRLVVIDVPQIVDTVSNPRGPELLARDCLTMGRWFVGRGLPVDPEELATSVLTELR</sequence>
<keyword evidence="3" id="KW-0723">Serine/threonine-protein kinase</keyword>
<dbReference type="Proteomes" id="UP000187085">
    <property type="component" value="Unassembled WGS sequence"/>
</dbReference>
<dbReference type="InterPro" id="IPR011009">
    <property type="entry name" value="Kinase-like_dom_sf"/>
</dbReference>
<comment type="catalytic activity">
    <reaction evidence="11">
        <text>L-seryl-[protein] + ATP = O-phospho-L-seryl-[protein] + ADP + H(+)</text>
        <dbReference type="Rhea" id="RHEA:17989"/>
        <dbReference type="Rhea" id="RHEA-COMP:9863"/>
        <dbReference type="Rhea" id="RHEA-COMP:11604"/>
        <dbReference type="ChEBI" id="CHEBI:15378"/>
        <dbReference type="ChEBI" id="CHEBI:29999"/>
        <dbReference type="ChEBI" id="CHEBI:30616"/>
        <dbReference type="ChEBI" id="CHEBI:83421"/>
        <dbReference type="ChEBI" id="CHEBI:456216"/>
        <dbReference type="EC" id="2.7.11.1"/>
    </reaction>
</comment>
<evidence type="ECO:0000256" key="10">
    <source>
        <dbReference type="ARBA" id="ARBA00047899"/>
    </source>
</evidence>
<dbReference type="Gene3D" id="1.10.510.10">
    <property type="entry name" value="Transferase(Phosphotransferase) domain 1"/>
    <property type="match status" value="1"/>
</dbReference>